<evidence type="ECO:0000313" key="3">
    <source>
        <dbReference type="EMBL" id="TCJ21671.1"/>
    </source>
</evidence>
<feature type="transmembrane region" description="Helical" evidence="2">
    <location>
        <begin position="20"/>
        <end position="38"/>
    </location>
</feature>
<comment type="caution">
    <text evidence="3">The sequence shown here is derived from an EMBL/GenBank/DDBJ whole genome shotgun (WGS) entry which is preliminary data.</text>
</comment>
<dbReference type="OrthoDB" id="5189092at2"/>
<feature type="region of interest" description="Disordered" evidence="1">
    <location>
        <begin position="227"/>
        <end position="261"/>
    </location>
</feature>
<keyword evidence="2" id="KW-0472">Membrane</keyword>
<proteinExistence type="predicted"/>
<keyword evidence="2" id="KW-0812">Transmembrane</keyword>
<dbReference type="RefSeq" id="WP_131585454.1">
    <property type="nucleotide sequence ID" value="NZ_SJZJ01000031.1"/>
</dbReference>
<keyword evidence="2" id="KW-1133">Transmembrane helix</keyword>
<dbReference type="EMBL" id="SJZJ01000031">
    <property type="protein sequence ID" value="TCJ21671.1"/>
    <property type="molecule type" value="Genomic_DNA"/>
</dbReference>
<reference evidence="3 4" key="1">
    <citation type="submission" date="2019-03" db="EMBL/GenBank/DDBJ databases">
        <authorList>
            <person name="Kim M.K.M."/>
        </authorList>
    </citation>
    <scope>NUCLEOTIDE SEQUENCE [LARGE SCALE GENOMIC DNA]</scope>
    <source>
        <strain evidence="3 4">18JY15-6</strain>
    </source>
</reference>
<dbReference type="AlphaFoldDB" id="A0A4R1BV85"/>
<gene>
    <name evidence="3" type="ORF">EPD65_14685</name>
</gene>
<feature type="compositionally biased region" description="Low complexity" evidence="1">
    <location>
        <begin position="63"/>
        <end position="78"/>
    </location>
</feature>
<organism evidence="3 4">
    <name type="scientific">Nocardioides jejuensis</name>
    <dbReference type="NCBI Taxonomy" id="2502782"/>
    <lineage>
        <taxon>Bacteria</taxon>
        <taxon>Bacillati</taxon>
        <taxon>Actinomycetota</taxon>
        <taxon>Actinomycetes</taxon>
        <taxon>Propionibacteriales</taxon>
        <taxon>Nocardioidaceae</taxon>
        <taxon>Nocardioides</taxon>
    </lineage>
</organism>
<feature type="compositionally biased region" description="Low complexity" evidence="1">
    <location>
        <begin position="234"/>
        <end position="261"/>
    </location>
</feature>
<evidence type="ECO:0000256" key="2">
    <source>
        <dbReference type="SAM" id="Phobius"/>
    </source>
</evidence>
<name>A0A4R1BV85_9ACTN</name>
<evidence type="ECO:0008006" key="5">
    <source>
        <dbReference type="Google" id="ProtNLM"/>
    </source>
</evidence>
<protein>
    <recommendedName>
        <fullName evidence="5">DUF4232 domain-containing protein</fullName>
    </recommendedName>
</protein>
<keyword evidence="4" id="KW-1185">Reference proteome</keyword>
<dbReference type="Proteomes" id="UP000295453">
    <property type="component" value="Unassembled WGS sequence"/>
</dbReference>
<evidence type="ECO:0000313" key="4">
    <source>
        <dbReference type="Proteomes" id="UP000295453"/>
    </source>
</evidence>
<evidence type="ECO:0000256" key="1">
    <source>
        <dbReference type="SAM" id="MobiDB-lite"/>
    </source>
</evidence>
<sequence length="261" mass="26552">MSSMAPRGPLPARVYWVRRGIVIGVALLLVLVVGKLLTGGSDGQDTPHAEGSVGLVGSETSQTTDPSASSSVTTTATDEALGGKGLPLADPTGPCDPDKVTVTPVGGQRANDGRVGMILAVGTSEEACTFTFSPESVVVKIESGADSIWSSQQCSVLPTQDLVVRAAKPAAATFIWNGHRSDAACSRSTAWAQPGTYHVIAATLGGEPTDTAFELTRPPAVVITKTAKPKVTESATPTAKTSAKASPSAKASTTAGKARQP</sequence>
<feature type="region of interest" description="Disordered" evidence="1">
    <location>
        <begin position="40"/>
        <end position="97"/>
    </location>
</feature>
<accession>A0A4R1BV85</accession>